<organism evidence="1 2">
    <name type="scientific">Methanocella arvoryzae (strain DSM 22066 / NBRC 105507 / MRE50)</name>
    <dbReference type="NCBI Taxonomy" id="351160"/>
    <lineage>
        <taxon>Archaea</taxon>
        <taxon>Methanobacteriati</taxon>
        <taxon>Methanobacteriota</taxon>
        <taxon>Stenosarchaea group</taxon>
        <taxon>Methanomicrobia</taxon>
        <taxon>Methanocellales</taxon>
        <taxon>Methanocellaceae</taxon>
        <taxon>Methanocella</taxon>
    </lineage>
</organism>
<dbReference type="EMBL" id="AM114193">
    <property type="protein sequence ID" value="CAJ36376.1"/>
    <property type="molecule type" value="Genomic_DNA"/>
</dbReference>
<dbReference type="Proteomes" id="UP000000663">
    <property type="component" value="Chromosome"/>
</dbReference>
<name>Q0W5G7_METAR</name>
<proteinExistence type="predicted"/>
<reference evidence="1 2" key="1">
    <citation type="journal article" date="2006" name="Science">
        <title>Genome of rice cluster I archaea -- the key methane producers in the rice rhizosphere.</title>
        <authorList>
            <person name="Erkel C."/>
            <person name="Kube M."/>
            <person name="Reinhardt R."/>
            <person name="Liesack W."/>
        </authorList>
    </citation>
    <scope>NUCLEOTIDE SEQUENCE [LARGE SCALE GENOMIC DNA]</scope>
    <source>
        <strain evidence="2">DSM 22066 / NBRC 105507 / MRE50</strain>
    </source>
</reference>
<evidence type="ECO:0000313" key="1">
    <source>
        <dbReference type="EMBL" id="CAJ36376.1"/>
    </source>
</evidence>
<gene>
    <name evidence="1" type="ORF">RCIX1050</name>
</gene>
<accession>Q0W5G7</accession>
<dbReference type="AlphaFoldDB" id="Q0W5G7"/>
<dbReference type="KEGG" id="rci:RCIX1050"/>
<evidence type="ECO:0000313" key="2">
    <source>
        <dbReference type="Proteomes" id="UP000000663"/>
    </source>
</evidence>
<protein>
    <submittedName>
        <fullName evidence="1">Uncharacterized protein</fullName>
    </submittedName>
</protein>
<keyword evidence="2" id="KW-1185">Reference proteome</keyword>
<dbReference type="STRING" id="351160.RCIX1050"/>
<sequence>MAITPPRSMFGDADASLKKLDSPVPALVCDADSLCSLAALKGGHQLLQLLQRLRAQVMLDDAGVLIGYIGGHAGNRQKPDKSIVPVFDGTGDLLPLRGQYDASVLLVAAECQYSPFRRYRRTPFYPRSSF</sequence>